<keyword evidence="2" id="KW-1133">Transmembrane helix</keyword>
<organism evidence="4 5">
    <name type="scientific">Paenibacillus lacisoli</name>
    <dbReference type="NCBI Taxonomy" id="3064525"/>
    <lineage>
        <taxon>Bacteria</taxon>
        <taxon>Bacillati</taxon>
        <taxon>Bacillota</taxon>
        <taxon>Bacilli</taxon>
        <taxon>Bacillales</taxon>
        <taxon>Paenibacillaceae</taxon>
        <taxon>Paenibacillus</taxon>
    </lineage>
</organism>
<feature type="domain" description="VTT" evidence="3">
    <location>
        <begin position="29"/>
        <end position="155"/>
    </location>
</feature>
<gene>
    <name evidence="4" type="ORF">Q5741_06065</name>
</gene>
<feature type="transmembrane region" description="Helical" evidence="2">
    <location>
        <begin position="7"/>
        <end position="27"/>
    </location>
</feature>
<dbReference type="EMBL" id="JAUQTB010000002">
    <property type="protein sequence ID" value="MDO7905983.1"/>
    <property type="molecule type" value="Genomic_DNA"/>
</dbReference>
<feature type="transmembrane region" description="Helical" evidence="2">
    <location>
        <begin position="47"/>
        <end position="71"/>
    </location>
</feature>
<comment type="caution">
    <text evidence="4">The sequence shown here is derived from an EMBL/GenBank/DDBJ whole genome shotgun (WGS) entry which is preliminary data.</text>
</comment>
<evidence type="ECO:0000313" key="4">
    <source>
        <dbReference type="EMBL" id="MDO7905983.1"/>
    </source>
</evidence>
<evidence type="ECO:0000256" key="2">
    <source>
        <dbReference type="SAM" id="Phobius"/>
    </source>
</evidence>
<dbReference type="RefSeq" id="WP_305023170.1">
    <property type="nucleotide sequence ID" value="NZ_JAUQTB010000002.1"/>
</dbReference>
<keyword evidence="5" id="KW-1185">Reference proteome</keyword>
<reference evidence="4 5" key="1">
    <citation type="submission" date="2023-07" db="EMBL/GenBank/DDBJ databases">
        <title>Paenibacillus sp. JX-17 nov. isolated from soil.</title>
        <authorList>
            <person name="Wan Y."/>
            <person name="Liu B."/>
        </authorList>
    </citation>
    <scope>NUCLEOTIDE SEQUENCE [LARGE SCALE GENOMIC DNA]</scope>
    <source>
        <strain evidence="4 5">JX-17</strain>
    </source>
</reference>
<protein>
    <submittedName>
        <fullName evidence="4">DedA family protein</fullName>
    </submittedName>
</protein>
<dbReference type="PANTHER" id="PTHR42709:SF9">
    <property type="entry name" value="ALKALINE PHOSPHATASE LIKE PROTEIN"/>
    <property type="match status" value="1"/>
</dbReference>
<name>A0ABT9CEE9_9BACL</name>
<keyword evidence="2" id="KW-0812">Transmembrane</keyword>
<dbReference type="Proteomes" id="UP001240171">
    <property type="component" value="Unassembled WGS sequence"/>
</dbReference>
<evidence type="ECO:0000256" key="1">
    <source>
        <dbReference type="ARBA" id="ARBA00010792"/>
    </source>
</evidence>
<evidence type="ECO:0000313" key="5">
    <source>
        <dbReference type="Proteomes" id="UP001240171"/>
    </source>
</evidence>
<sequence length="200" mass="21890">MGEVVALLLQYGYAAMFGLLALGMVGLPVPDELLMLAFGGLAAQGKYHFLGALSVTFLGSMTGMMLSYGIGRLAGKPALHKYGKWIRLTPARIQASEKWFGKYGPWGLLFGYFVPGLRHLCSYLAGTTALPISRYVSFASLGAALWCTTFLWIGHACGMHWDQVVVLLEPVTKRLGVITLLIVLVIAGIIALRKKWWKVR</sequence>
<proteinExistence type="inferred from homology"/>
<dbReference type="PANTHER" id="PTHR42709">
    <property type="entry name" value="ALKALINE PHOSPHATASE LIKE PROTEIN"/>
    <property type="match status" value="1"/>
</dbReference>
<accession>A0ABT9CEE9</accession>
<feature type="transmembrane region" description="Helical" evidence="2">
    <location>
        <begin position="175"/>
        <end position="192"/>
    </location>
</feature>
<dbReference type="Pfam" id="PF09335">
    <property type="entry name" value="VTT_dom"/>
    <property type="match status" value="1"/>
</dbReference>
<dbReference type="InterPro" id="IPR032816">
    <property type="entry name" value="VTT_dom"/>
</dbReference>
<feature type="transmembrane region" description="Helical" evidence="2">
    <location>
        <begin position="135"/>
        <end position="155"/>
    </location>
</feature>
<evidence type="ECO:0000259" key="3">
    <source>
        <dbReference type="Pfam" id="PF09335"/>
    </source>
</evidence>
<dbReference type="InterPro" id="IPR051311">
    <property type="entry name" value="DedA_domain"/>
</dbReference>
<comment type="similarity">
    <text evidence="1">Belongs to the DedA family.</text>
</comment>
<keyword evidence="2" id="KW-0472">Membrane</keyword>